<dbReference type="EMBL" id="BMAV01008731">
    <property type="protein sequence ID" value="GFY52542.1"/>
    <property type="molecule type" value="Genomic_DNA"/>
</dbReference>
<evidence type="ECO:0000313" key="1">
    <source>
        <dbReference type="EMBL" id="GFY42555.1"/>
    </source>
</evidence>
<reference evidence="2" key="1">
    <citation type="submission" date="2020-08" db="EMBL/GenBank/DDBJ databases">
        <title>Multicomponent nature underlies the extraordinary mechanical properties of spider dragline silk.</title>
        <authorList>
            <person name="Kono N."/>
            <person name="Nakamura H."/>
            <person name="Mori M."/>
            <person name="Yoshida Y."/>
            <person name="Ohtoshi R."/>
            <person name="Malay A.D."/>
            <person name="Moran D.A.P."/>
            <person name="Tomita M."/>
            <person name="Numata K."/>
            <person name="Arakawa K."/>
        </authorList>
    </citation>
    <scope>NUCLEOTIDE SEQUENCE</scope>
</reference>
<evidence type="ECO:0000313" key="3">
    <source>
        <dbReference type="Proteomes" id="UP000886998"/>
    </source>
</evidence>
<name>A0A8X6XH21_9ARAC</name>
<gene>
    <name evidence="1" type="ORF">TNIN_437811</name>
    <name evidence="2" type="ORF">TNIN_58751</name>
</gene>
<protein>
    <submittedName>
        <fullName evidence="2">Uncharacterized protein</fullName>
    </submittedName>
</protein>
<organism evidence="2 3">
    <name type="scientific">Trichonephila inaurata madagascariensis</name>
    <dbReference type="NCBI Taxonomy" id="2747483"/>
    <lineage>
        <taxon>Eukaryota</taxon>
        <taxon>Metazoa</taxon>
        <taxon>Ecdysozoa</taxon>
        <taxon>Arthropoda</taxon>
        <taxon>Chelicerata</taxon>
        <taxon>Arachnida</taxon>
        <taxon>Araneae</taxon>
        <taxon>Araneomorphae</taxon>
        <taxon>Entelegynae</taxon>
        <taxon>Araneoidea</taxon>
        <taxon>Nephilidae</taxon>
        <taxon>Trichonephila</taxon>
        <taxon>Trichonephila inaurata</taxon>
    </lineage>
</organism>
<dbReference type="AlphaFoldDB" id="A0A8X6XH21"/>
<keyword evidence="3" id="KW-1185">Reference proteome</keyword>
<accession>A0A8X6XH21</accession>
<dbReference type="OrthoDB" id="6437576at2759"/>
<comment type="caution">
    <text evidence="2">The sequence shown here is derived from an EMBL/GenBank/DDBJ whole genome shotgun (WGS) entry which is preliminary data.</text>
</comment>
<proteinExistence type="predicted"/>
<evidence type="ECO:0000313" key="2">
    <source>
        <dbReference type="EMBL" id="GFY52542.1"/>
    </source>
</evidence>
<sequence>MSSKIHGKSLRQSFKNCTIQGKNWLHCLQKGCTTITLADDAVSRSRLLLHSFKKPLITDLDSIKTHHYKGIKIHPYQTRSYIQCKNCPEIQPLRPKHIFECPAFTPIALNLGLTPLINPLQEIQNAPELSATFDGI</sequence>
<dbReference type="Proteomes" id="UP000886998">
    <property type="component" value="Unassembled WGS sequence"/>
</dbReference>
<dbReference type="EMBL" id="BMAV01003132">
    <property type="protein sequence ID" value="GFY42555.1"/>
    <property type="molecule type" value="Genomic_DNA"/>
</dbReference>